<dbReference type="InterPro" id="IPR021352">
    <property type="entry name" value="DUF2971"/>
</dbReference>
<sequence>MLYKFYSFTGYTLDALANSSVYFSRRHQFNDPMDCNPPIVVPERDHFDKTLRSCVSRMGDVETSFIDRILSKDASDHLFSWLNNRVFESELQQIADVVGVFCLTNQPYHPLMWGHYSSGHQGFCVGFDIPDTELVFAVDTASFEGHPVNVKRVDYGNRPVDSLEILLILMALVLQDPVFRNTDGSLNSKSADMILNNEGFKSQFYNYYAMHHFSHKHSAWSYENELRALALPRNGSETSGVRKLKHGRIKEVIFGSRMPQSQRITVERLLGSNRIEYKQSIFSDTALELDFLPAW</sequence>
<name>A0A137SH45_9GAMM</name>
<evidence type="ECO:0000313" key="1">
    <source>
        <dbReference type="EMBL" id="KXO11732.1"/>
    </source>
</evidence>
<gene>
    <name evidence="1" type="ORF">J122_606</name>
</gene>
<comment type="caution">
    <text evidence="1">The sequence shown here is derived from an EMBL/GenBank/DDBJ whole genome shotgun (WGS) entry which is preliminary data.</text>
</comment>
<dbReference type="Pfam" id="PF11185">
    <property type="entry name" value="DUF2971"/>
    <property type="match status" value="1"/>
</dbReference>
<evidence type="ECO:0000313" key="2">
    <source>
        <dbReference type="Proteomes" id="UP000070282"/>
    </source>
</evidence>
<accession>A0A137SH45</accession>
<proteinExistence type="predicted"/>
<evidence type="ECO:0008006" key="3">
    <source>
        <dbReference type="Google" id="ProtNLM"/>
    </source>
</evidence>
<organism evidence="1 2">
    <name type="scientific">Marinobacter excellens LAMA 842</name>
    <dbReference type="NCBI Taxonomy" id="1306954"/>
    <lineage>
        <taxon>Bacteria</taxon>
        <taxon>Pseudomonadati</taxon>
        <taxon>Pseudomonadota</taxon>
        <taxon>Gammaproteobacteria</taxon>
        <taxon>Pseudomonadales</taxon>
        <taxon>Marinobacteraceae</taxon>
        <taxon>Marinobacter</taxon>
    </lineage>
</organism>
<dbReference type="Proteomes" id="UP000070282">
    <property type="component" value="Unassembled WGS sequence"/>
</dbReference>
<dbReference type="EMBL" id="LOCO01000002">
    <property type="protein sequence ID" value="KXO11732.1"/>
    <property type="molecule type" value="Genomic_DNA"/>
</dbReference>
<reference evidence="2" key="1">
    <citation type="submission" date="2015-12" db="EMBL/GenBank/DDBJ databases">
        <authorList>
            <person name="Lima A."/>
            <person name="Farahani Zayas N."/>
            <person name="Castro Da Silva M.A."/>
            <person name="Cabral A."/>
            <person name="Pessatti M.L."/>
        </authorList>
    </citation>
    <scope>NUCLEOTIDE SEQUENCE [LARGE SCALE GENOMIC DNA]</scope>
    <source>
        <strain evidence="2">LAMA 842</strain>
    </source>
</reference>
<dbReference type="PATRIC" id="fig|1306954.6.peg.1557"/>
<protein>
    <recommendedName>
        <fullName evidence="3">DUF2971 domain-containing protein</fullName>
    </recommendedName>
</protein>
<keyword evidence="2" id="KW-1185">Reference proteome</keyword>
<dbReference type="RefSeq" id="WP_061331041.1">
    <property type="nucleotide sequence ID" value="NZ_LOCO01000002.1"/>
</dbReference>
<dbReference type="AlphaFoldDB" id="A0A137SH45"/>